<feature type="compositionally biased region" description="Basic residues" evidence="1">
    <location>
        <begin position="46"/>
        <end position="59"/>
    </location>
</feature>
<dbReference type="AlphaFoldDB" id="A0A8J2MC95"/>
<organism evidence="2 3">
    <name type="scientific">Allacma fusca</name>
    <dbReference type="NCBI Taxonomy" id="39272"/>
    <lineage>
        <taxon>Eukaryota</taxon>
        <taxon>Metazoa</taxon>
        <taxon>Ecdysozoa</taxon>
        <taxon>Arthropoda</taxon>
        <taxon>Hexapoda</taxon>
        <taxon>Collembola</taxon>
        <taxon>Symphypleona</taxon>
        <taxon>Sminthuridae</taxon>
        <taxon>Allacma</taxon>
    </lineage>
</organism>
<gene>
    <name evidence="2" type="ORF">AFUS01_LOCUS46185</name>
</gene>
<evidence type="ECO:0000313" key="3">
    <source>
        <dbReference type="Proteomes" id="UP000708208"/>
    </source>
</evidence>
<feature type="compositionally biased region" description="Basic and acidic residues" evidence="1">
    <location>
        <begin position="24"/>
        <end position="45"/>
    </location>
</feature>
<sequence length="81" mass="8410">MGYINWVTGWKGWSKTGGTGQELRNGKRAREGAKGEEVKGEEVKGKRAKGKGAKGKGAKGKGAGGLGETEGELGVCLVVYE</sequence>
<dbReference type="EMBL" id="CAJVCH010571239">
    <property type="protein sequence ID" value="CAG7837006.1"/>
    <property type="molecule type" value="Genomic_DNA"/>
</dbReference>
<keyword evidence="3" id="KW-1185">Reference proteome</keyword>
<evidence type="ECO:0000256" key="1">
    <source>
        <dbReference type="SAM" id="MobiDB-lite"/>
    </source>
</evidence>
<protein>
    <submittedName>
        <fullName evidence="2">Uncharacterized protein</fullName>
    </submittedName>
</protein>
<name>A0A8J2MC95_9HEXA</name>
<reference evidence="2" key="1">
    <citation type="submission" date="2021-06" db="EMBL/GenBank/DDBJ databases">
        <authorList>
            <person name="Hodson N. C."/>
            <person name="Mongue J. A."/>
            <person name="Jaron S. K."/>
        </authorList>
    </citation>
    <scope>NUCLEOTIDE SEQUENCE</scope>
</reference>
<dbReference type="Proteomes" id="UP000708208">
    <property type="component" value="Unassembled WGS sequence"/>
</dbReference>
<comment type="caution">
    <text evidence="2">The sequence shown here is derived from an EMBL/GenBank/DDBJ whole genome shotgun (WGS) entry which is preliminary data.</text>
</comment>
<feature type="region of interest" description="Disordered" evidence="1">
    <location>
        <begin position="14"/>
        <end position="67"/>
    </location>
</feature>
<accession>A0A8J2MC95</accession>
<proteinExistence type="predicted"/>
<evidence type="ECO:0000313" key="2">
    <source>
        <dbReference type="EMBL" id="CAG7837006.1"/>
    </source>
</evidence>